<evidence type="ECO:0000313" key="1">
    <source>
        <dbReference type="EnsemblMetazoa" id="AFUN014497-PA"/>
    </source>
</evidence>
<organism evidence="1">
    <name type="scientific">Anopheles funestus</name>
    <name type="common">African malaria mosquito</name>
    <dbReference type="NCBI Taxonomy" id="62324"/>
    <lineage>
        <taxon>Eukaryota</taxon>
        <taxon>Metazoa</taxon>
        <taxon>Ecdysozoa</taxon>
        <taxon>Arthropoda</taxon>
        <taxon>Hexapoda</taxon>
        <taxon>Insecta</taxon>
        <taxon>Pterygota</taxon>
        <taxon>Neoptera</taxon>
        <taxon>Endopterygota</taxon>
        <taxon>Diptera</taxon>
        <taxon>Nematocera</taxon>
        <taxon>Culicoidea</taxon>
        <taxon>Culicidae</taxon>
        <taxon>Anophelinae</taxon>
        <taxon>Anopheles</taxon>
    </lineage>
</organism>
<accession>A0A182S210</accession>
<dbReference type="VEuPathDB" id="VectorBase:AFUN014497"/>
<dbReference type="AlphaFoldDB" id="A0A182S210"/>
<protein>
    <submittedName>
        <fullName evidence="1">Uncharacterized protein</fullName>
    </submittedName>
</protein>
<reference evidence="1" key="1">
    <citation type="submission" date="2020-05" db="UniProtKB">
        <authorList>
            <consortium name="EnsemblMetazoa"/>
        </authorList>
    </citation>
    <scope>IDENTIFICATION</scope>
    <source>
        <strain evidence="1">FUMOZ</strain>
    </source>
</reference>
<dbReference type="EnsemblMetazoa" id="AFUN014497-RA">
    <property type="protein sequence ID" value="AFUN014497-PA"/>
    <property type="gene ID" value="AFUN014497"/>
</dbReference>
<sequence>MLHALERVQIGTELFALKQVRDGCIQATLCQSNHLRPNTDATFVQESGRILVTLAELAKNVLLRDAHIVQMERARSGRADTELAFPLAYGESFVIAFHDEGRNATISSRRVSVCHDQEHTGQIRVGDPHFRTVQYVVITVLLGGGFQRERIGSGGRFRQRKAATEFLAQLRQVLALLFRRTELDHERVNERVVDVNEGSRCRAHLGQFLHHQHGRHEVARTATILVAHLDTHQPVVEQGAHNGRIELVFLVHLLHQRCNLFLCHLGHRFLHHQLILAQIGKGRCGTAGRTERRAGERARTDRAHRSDHLAKNVLQHLWAVKGTTHW</sequence>
<proteinExistence type="predicted"/>
<name>A0A182S210_ANOFN</name>